<feature type="compositionally biased region" description="Basic residues" evidence="1">
    <location>
        <begin position="177"/>
        <end position="189"/>
    </location>
</feature>
<dbReference type="AlphaFoldDB" id="A0A7J7FBC9"/>
<gene>
    <name evidence="2" type="ORF">HPG69_001715</name>
</gene>
<evidence type="ECO:0000313" key="2">
    <source>
        <dbReference type="EMBL" id="KAF5925271.1"/>
    </source>
</evidence>
<name>A0A7J7FBC9_DICBM</name>
<comment type="caution">
    <text evidence="2">The sequence shown here is derived from an EMBL/GenBank/DDBJ whole genome shotgun (WGS) entry which is preliminary data.</text>
</comment>
<dbReference type="Proteomes" id="UP000551758">
    <property type="component" value="Unassembled WGS sequence"/>
</dbReference>
<evidence type="ECO:0000256" key="1">
    <source>
        <dbReference type="SAM" id="MobiDB-lite"/>
    </source>
</evidence>
<feature type="region of interest" description="Disordered" evidence="1">
    <location>
        <begin position="215"/>
        <end position="301"/>
    </location>
</feature>
<keyword evidence="3" id="KW-1185">Reference proteome</keyword>
<feature type="region of interest" description="Disordered" evidence="1">
    <location>
        <begin position="158"/>
        <end position="189"/>
    </location>
</feature>
<sequence>MGRKASVLRLSIPRFVTLPRGTALPRAAPALVRAPADALLAEFLAATAPGRRVPAGGARGPGLGRRPCADTAAGASAGIYWVSTRSNLATAWVREIGTWAAAAVVFSLPVPQPFNNCTIINLLDIRPAPARLAALVLTRLCPGRLGLQPCQGRHWALQSRRRVVPRPPASASASSPKAKRARKEVKTRWRIHKPCASTPEPWSLPLCQAPLISLTLHPGPDSPSSPHPPPHAPFLRPRLPEPLPQGSQDATTHPGRPLLDPARPKQGQGALIPPPSWKMPSAAGRPQRPHPRRAVRTTGPSRWREVLGSEFWAERSALISVRCTACSDGRSRREGGRGVCMRQSVHI</sequence>
<accession>A0A7J7FBC9</accession>
<dbReference type="EMBL" id="JACDTQ010000812">
    <property type="protein sequence ID" value="KAF5925271.1"/>
    <property type="molecule type" value="Genomic_DNA"/>
</dbReference>
<organism evidence="2 3">
    <name type="scientific">Diceros bicornis minor</name>
    <name type="common">South-central black rhinoceros</name>
    <dbReference type="NCBI Taxonomy" id="77932"/>
    <lineage>
        <taxon>Eukaryota</taxon>
        <taxon>Metazoa</taxon>
        <taxon>Chordata</taxon>
        <taxon>Craniata</taxon>
        <taxon>Vertebrata</taxon>
        <taxon>Euteleostomi</taxon>
        <taxon>Mammalia</taxon>
        <taxon>Eutheria</taxon>
        <taxon>Laurasiatheria</taxon>
        <taxon>Perissodactyla</taxon>
        <taxon>Rhinocerotidae</taxon>
        <taxon>Diceros</taxon>
    </lineage>
</organism>
<protein>
    <submittedName>
        <fullName evidence="2">Uncharacterized protein</fullName>
    </submittedName>
</protein>
<proteinExistence type="predicted"/>
<feature type="compositionally biased region" description="Pro residues" evidence="1">
    <location>
        <begin position="220"/>
        <end position="232"/>
    </location>
</feature>
<reference evidence="2 3" key="1">
    <citation type="journal article" date="2020" name="Mol. Biol. Evol.">
        <title>Interspecific Gene Flow and the Evolution of Specialization in Black and White Rhinoceros.</title>
        <authorList>
            <person name="Moodley Y."/>
            <person name="Westbury M.V."/>
            <person name="Russo I.M."/>
            <person name="Gopalakrishnan S."/>
            <person name="Rakotoarivelo A."/>
            <person name="Olsen R.A."/>
            <person name="Prost S."/>
            <person name="Tunstall T."/>
            <person name="Ryder O.A."/>
            <person name="Dalen L."/>
            <person name="Bruford M.W."/>
        </authorList>
    </citation>
    <scope>NUCLEOTIDE SEQUENCE [LARGE SCALE GENOMIC DNA]</scope>
    <source>
        <strain evidence="2">SBR-YM</strain>
        <tissue evidence="2">Skin</tissue>
    </source>
</reference>
<evidence type="ECO:0000313" key="3">
    <source>
        <dbReference type="Proteomes" id="UP000551758"/>
    </source>
</evidence>